<evidence type="ECO:0008006" key="2">
    <source>
        <dbReference type="Google" id="ProtNLM"/>
    </source>
</evidence>
<reference evidence="1" key="1">
    <citation type="journal article" date="2014" name="Front. Microbiol.">
        <title>High frequency of phylogenetically diverse reductive dehalogenase-homologous genes in deep subseafloor sedimentary metagenomes.</title>
        <authorList>
            <person name="Kawai M."/>
            <person name="Futagami T."/>
            <person name="Toyoda A."/>
            <person name="Takaki Y."/>
            <person name="Nishi S."/>
            <person name="Hori S."/>
            <person name="Arai W."/>
            <person name="Tsubouchi T."/>
            <person name="Morono Y."/>
            <person name="Uchiyama I."/>
            <person name="Ito T."/>
            <person name="Fujiyama A."/>
            <person name="Inagaki F."/>
            <person name="Takami H."/>
        </authorList>
    </citation>
    <scope>NUCLEOTIDE SEQUENCE</scope>
    <source>
        <strain evidence="1">Expedition CK06-06</strain>
    </source>
</reference>
<accession>X0SQW7</accession>
<dbReference type="InterPro" id="IPR006311">
    <property type="entry name" value="TAT_signal"/>
</dbReference>
<comment type="caution">
    <text evidence="1">The sequence shown here is derived from an EMBL/GenBank/DDBJ whole genome shotgun (WGS) entry which is preliminary data.</text>
</comment>
<sequence>MSKPRGITRRGFLTRTATGAGLGMAAPYVLTGDALGSATKAPANSRLTLGHIGVKNMGGGHLNRFLHNRRVECLAVCDVDRSVRKGAAQR</sequence>
<feature type="non-terminal residue" evidence="1">
    <location>
        <position position="90"/>
    </location>
</feature>
<dbReference type="InterPro" id="IPR036291">
    <property type="entry name" value="NAD(P)-bd_dom_sf"/>
</dbReference>
<name>X0SQW7_9ZZZZ</name>
<dbReference type="EMBL" id="BARS01006123">
    <property type="protein sequence ID" value="GAF83483.1"/>
    <property type="molecule type" value="Genomic_DNA"/>
</dbReference>
<protein>
    <recommendedName>
        <fullName evidence="2">Gfo/Idh/MocA-like oxidoreductase N-terminal domain-containing protein</fullName>
    </recommendedName>
</protein>
<organism evidence="1">
    <name type="scientific">marine sediment metagenome</name>
    <dbReference type="NCBI Taxonomy" id="412755"/>
    <lineage>
        <taxon>unclassified sequences</taxon>
        <taxon>metagenomes</taxon>
        <taxon>ecological metagenomes</taxon>
    </lineage>
</organism>
<dbReference type="Gene3D" id="3.40.50.720">
    <property type="entry name" value="NAD(P)-binding Rossmann-like Domain"/>
    <property type="match status" value="1"/>
</dbReference>
<dbReference type="PROSITE" id="PS51318">
    <property type="entry name" value="TAT"/>
    <property type="match status" value="1"/>
</dbReference>
<gene>
    <name evidence="1" type="ORF">S01H1_11970</name>
</gene>
<dbReference type="AlphaFoldDB" id="X0SQW7"/>
<dbReference type="SUPFAM" id="SSF51735">
    <property type="entry name" value="NAD(P)-binding Rossmann-fold domains"/>
    <property type="match status" value="1"/>
</dbReference>
<dbReference type="InterPro" id="IPR019546">
    <property type="entry name" value="TAT_signal_bac_arc"/>
</dbReference>
<evidence type="ECO:0000313" key="1">
    <source>
        <dbReference type="EMBL" id="GAF83483.1"/>
    </source>
</evidence>
<dbReference type="NCBIfam" id="TIGR01409">
    <property type="entry name" value="TAT_signal_seq"/>
    <property type="match status" value="1"/>
</dbReference>
<proteinExistence type="predicted"/>